<reference evidence="1" key="1">
    <citation type="submission" date="2019-04" db="EMBL/GenBank/DDBJ databases">
        <title>Microbes associate with the intestines of laboratory mice.</title>
        <authorList>
            <person name="Navarre W."/>
            <person name="Wong E."/>
            <person name="Huang K."/>
            <person name="Tropini C."/>
            <person name="Ng K."/>
            <person name="Yu B."/>
        </authorList>
    </citation>
    <scope>NUCLEOTIDE SEQUENCE</scope>
    <source>
        <strain evidence="1">NM73_A23</strain>
    </source>
</reference>
<sequence>MNSKFSLYDECSLLLWDEDIKNNISPIDCGESDLNDFFANDAILYSQQLLGKTYVWITDNEPKQIVAAFTVSNDSIKSRLIPKASLNKINRPIDNHKRGRTYPAVLIGRFGVSKDFQGGHRHVGSQAMEFIKLWFTSKENKTGCRFLLVDAYNSEGVLNFYEHCGFKFIYRTEEEEKDFYGINSDDTLRTRMMYFDLK</sequence>
<proteinExistence type="predicted"/>
<keyword evidence="2" id="KW-1185">Reference proteome</keyword>
<gene>
    <name evidence="1" type="ORF">E5358_07945</name>
</gene>
<protein>
    <submittedName>
        <fullName evidence="1">N-acetyltransferase</fullName>
    </submittedName>
</protein>
<comment type="caution">
    <text evidence="1">The sequence shown here is derived from an EMBL/GenBank/DDBJ whole genome shotgun (WGS) entry which is preliminary data.</text>
</comment>
<dbReference type="Proteomes" id="UP000308886">
    <property type="component" value="Unassembled WGS sequence"/>
</dbReference>
<dbReference type="EMBL" id="SRZC01000011">
    <property type="protein sequence ID" value="TGX82224.1"/>
    <property type="molecule type" value="Genomic_DNA"/>
</dbReference>
<evidence type="ECO:0000313" key="2">
    <source>
        <dbReference type="Proteomes" id="UP000308886"/>
    </source>
</evidence>
<accession>A0AC61QQB1</accession>
<organism evidence="1 2">
    <name type="scientific">Palleniella muris</name>
    <dbReference type="NCBI Taxonomy" id="3038145"/>
    <lineage>
        <taxon>Bacteria</taxon>
        <taxon>Pseudomonadati</taxon>
        <taxon>Bacteroidota</taxon>
        <taxon>Bacteroidia</taxon>
        <taxon>Bacteroidales</taxon>
        <taxon>Prevotellaceae</taxon>
        <taxon>Palleniella</taxon>
    </lineage>
</organism>
<evidence type="ECO:0000313" key="1">
    <source>
        <dbReference type="EMBL" id="TGX82224.1"/>
    </source>
</evidence>
<name>A0AC61QQB1_9BACT</name>